<dbReference type="InterPro" id="IPR008727">
    <property type="entry name" value="PAAR_motif"/>
</dbReference>
<comment type="caution">
    <text evidence="1">The sequence shown here is derived from an EMBL/GenBank/DDBJ whole genome shotgun (WGS) entry which is preliminary data.</text>
</comment>
<dbReference type="EMBL" id="MAQB02000001">
    <property type="protein sequence ID" value="OFJ48292.1"/>
    <property type="molecule type" value="Genomic_DNA"/>
</dbReference>
<organism evidence="1 2">
    <name type="scientific">Janthinobacterium lividum</name>
    <dbReference type="NCBI Taxonomy" id="29581"/>
    <lineage>
        <taxon>Bacteria</taxon>
        <taxon>Pseudomonadati</taxon>
        <taxon>Pseudomonadota</taxon>
        <taxon>Betaproteobacteria</taxon>
        <taxon>Burkholderiales</taxon>
        <taxon>Oxalobacteraceae</taxon>
        <taxon>Janthinobacterium</taxon>
    </lineage>
</organism>
<dbReference type="Pfam" id="PF05488">
    <property type="entry name" value="PAAR_motif"/>
    <property type="match status" value="1"/>
</dbReference>
<reference evidence="1 2" key="1">
    <citation type="submission" date="2016-10" db="EMBL/GenBank/DDBJ databases">
        <title>Updated version of Genome Assembly of Janthinobacterium lividum ERGS5:01.</title>
        <authorList>
            <person name="Kumar R."/>
            <person name="Acharya V."/>
            <person name="Singh D."/>
        </authorList>
    </citation>
    <scope>NUCLEOTIDE SEQUENCE [LARGE SCALE GENOMIC DNA]</scope>
    <source>
        <strain evidence="1 2">ERGS5:01</strain>
    </source>
</reference>
<name>A0A1E8PPS1_9BURK</name>
<sequence length="92" mass="9214">MPLKIITVGDSTDHGGKVISGSPTHDIGGKAIARLGDDVMCPQRYPGGAPHGVNKIITAHETLTAGGIPVAVHGCKTACGCSLIGKANATVE</sequence>
<evidence type="ECO:0008006" key="3">
    <source>
        <dbReference type="Google" id="ProtNLM"/>
    </source>
</evidence>
<evidence type="ECO:0000313" key="1">
    <source>
        <dbReference type="EMBL" id="OFJ48292.1"/>
    </source>
</evidence>
<dbReference type="Gene3D" id="2.60.200.60">
    <property type="match status" value="1"/>
</dbReference>
<dbReference type="Proteomes" id="UP000092634">
    <property type="component" value="Unassembled WGS sequence"/>
</dbReference>
<dbReference type="CDD" id="cd14744">
    <property type="entry name" value="PAAR_CT_2"/>
    <property type="match status" value="1"/>
</dbReference>
<protein>
    <recommendedName>
        <fullName evidence="3">PAAR domain-containing protein</fullName>
    </recommendedName>
</protein>
<gene>
    <name evidence="1" type="ORF">BA896_004205</name>
</gene>
<accession>A0A1E8PPS1</accession>
<dbReference type="AlphaFoldDB" id="A0A1E8PPS1"/>
<proteinExistence type="predicted"/>
<evidence type="ECO:0000313" key="2">
    <source>
        <dbReference type="Proteomes" id="UP000092634"/>
    </source>
</evidence>